<dbReference type="GO" id="GO:0061188">
    <property type="term" value="P:negative regulation of rDNA heterochromatin formation"/>
    <property type="evidence" value="ECO:0007669"/>
    <property type="project" value="TreeGrafter"/>
</dbReference>
<evidence type="ECO:0000313" key="6">
    <source>
        <dbReference type="EMBL" id="KAI3403107.2"/>
    </source>
</evidence>
<comment type="caution">
    <text evidence="6">The sequence shown here is derived from an EMBL/GenBank/DDBJ whole genome shotgun (WGS) entry which is preliminary data.</text>
</comment>
<dbReference type="PROSITE" id="PS01359">
    <property type="entry name" value="ZF_PHD_1"/>
    <property type="match status" value="1"/>
</dbReference>
<sequence>MSRRSVRRSINLDSKTRNELRSDIASQGPKLDNEGRVGSGVDDEESREEEEEEEEGGGEGEDEEGEEGDNENEEEITRCICGLDELQSNLINPDLAQLLKKEFKIEIDSGLFIQCDKCGVWQHGYCVGLYESDDVPDKYWCEQCKPELHTAVKNDSYSVRTLYKPVNDKRRKIEQFGLNEQDDNEEIKSEYHHHNNSGGNGARKGKRNEKSLNTTLQVTTTTTTITTTTTKEKRKERRLHHQHKDEEEYDKQLQKALRESAKESGLVADESDTGRVSPRKRTSRNGTSSATSNSNTKNSAEPSDGTESRPKRFKLDTDAETEVNNSSNNNNNSTNNNSNGSISSSSSKSEIKSESLTSRSKSKRKIKENNIKSSVTSSSSSSSVSSVSGKNNSKQVEQSTNKDELIKSSYKPRYVSSKSTIYDLRKRTSAIIEWIARTQQDLQEEKLHKLELYSFAPDTEKAKEEKTVMESTFNEQGAMIDKLRNMINEWESKFGKYAP</sequence>
<keyword evidence="1" id="KW-0479">Metal-binding</keyword>
<reference evidence="6" key="1">
    <citation type="journal article" date="2022" name="DNA Res.">
        <title>Genome analysis of five recently described species of the CUG-Ser clade uncovers Candida theae as a new hybrid lineage with pathogenic potential in the Candida parapsilosis species complex.</title>
        <authorList>
            <person name="Mixao V."/>
            <person name="Del Olmo V."/>
            <person name="Hegedusova E."/>
            <person name="Saus E."/>
            <person name="Pryszcz L."/>
            <person name="Cillingova A."/>
            <person name="Nosek J."/>
            <person name="Gabaldon T."/>
        </authorList>
    </citation>
    <scope>NUCLEOTIDE SEQUENCE</scope>
    <source>
        <strain evidence="6">CBS 10844</strain>
    </source>
</reference>
<dbReference type="AlphaFoldDB" id="A0AAI9SU77"/>
<dbReference type="InterPro" id="IPR003903">
    <property type="entry name" value="UIM_dom"/>
</dbReference>
<evidence type="ECO:0000313" key="7">
    <source>
        <dbReference type="Proteomes" id="UP001202479"/>
    </source>
</evidence>
<gene>
    <name evidence="6" type="ORF">KGF56_004167</name>
</gene>
<dbReference type="InterPro" id="IPR053051">
    <property type="entry name" value="HDAC_complex_subunit"/>
</dbReference>
<dbReference type="Proteomes" id="UP001202479">
    <property type="component" value="Unassembled WGS sequence"/>
</dbReference>
<feature type="compositionally biased region" description="Low complexity" evidence="4">
    <location>
        <begin position="284"/>
        <end position="299"/>
    </location>
</feature>
<protein>
    <submittedName>
        <fullName evidence="6">CTI6</fullName>
    </submittedName>
</protein>
<dbReference type="InterPro" id="IPR001965">
    <property type="entry name" value="Znf_PHD"/>
</dbReference>
<dbReference type="PANTHER" id="PTHR47793">
    <property type="entry name" value="HISTONE DEACETYLASE COMPLEX SUBUNIT CTI6"/>
    <property type="match status" value="1"/>
</dbReference>
<keyword evidence="2" id="KW-0863">Zinc-finger</keyword>
<feature type="region of interest" description="Disordered" evidence="4">
    <location>
        <begin position="1"/>
        <end position="74"/>
    </location>
</feature>
<feature type="compositionally biased region" description="Basic and acidic residues" evidence="4">
    <location>
        <begin position="306"/>
        <end position="317"/>
    </location>
</feature>
<dbReference type="GeneID" id="73381782"/>
<feature type="domain" description="Zinc finger PHD-type" evidence="5">
    <location>
        <begin position="78"/>
        <end position="145"/>
    </location>
</feature>
<keyword evidence="7" id="KW-1185">Reference proteome</keyword>
<evidence type="ECO:0000256" key="4">
    <source>
        <dbReference type="SAM" id="MobiDB-lite"/>
    </source>
</evidence>
<accession>A0AAI9SU77</accession>
<evidence type="ECO:0000256" key="1">
    <source>
        <dbReference type="ARBA" id="ARBA00022723"/>
    </source>
</evidence>
<feature type="compositionally biased region" description="Basic and acidic residues" evidence="4">
    <location>
        <begin position="243"/>
        <end position="262"/>
    </location>
</feature>
<dbReference type="InterPro" id="IPR019786">
    <property type="entry name" value="Zinc_finger_PHD-type_CS"/>
</dbReference>
<dbReference type="Gene3D" id="3.30.40.10">
    <property type="entry name" value="Zinc/RING finger domain, C3HC4 (zinc finger)"/>
    <property type="match status" value="1"/>
</dbReference>
<dbReference type="PROSITE" id="PS50330">
    <property type="entry name" value="UIM"/>
    <property type="match status" value="1"/>
</dbReference>
<dbReference type="GO" id="GO:0033698">
    <property type="term" value="C:Rpd3L complex"/>
    <property type="evidence" value="ECO:0007669"/>
    <property type="project" value="TreeGrafter"/>
</dbReference>
<evidence type="ECO:0000256" key="2">
    <source>
        <dbReference type="ARBA" id="ARBA00022771"/>
    </source>
</evidence>
<evidence type="ECO:0000256" key="3">
    <source>
        <dbReference type="ARBA" id="ARBA00022833"/>
    </source>
</evidence>
<dbReference type="InterPro" id="IPR013083">
    <property type="entry name" value="Znf_RING/FYVE/PHD"/>
</dbReference>
<dbReference type="RefSeq" id="XP_049178854.1">
    <property type="nucleotide sequence ID" value="XM_049325578.1"/>
</dbReference>
<feature type="region of interest" description="Disordered" evidence="4">
    <location>
        <begin position="190"/>
        <end position="404"/>
    </location>
</feature>
<dbReference type="GO" id="GO:0070210">
    <property type="term" value="C:Rpd3L-Expanded complex"/>
    <property type="evidence" value="ECO:0007669"/>
    <property type="project" value="TreeGrafter"/>
</dbReference>
<feature type="compositionally biased region" description="Low complexity" evidence="4">
    <location>
        <begin position="324"/>
        <end position="358"/>
    </location>
</feature>
<dbReference type="SMART" id="SM00249">
    <property type="entry name" value="PHD"/>
    <property type="match status" value="1"/>
</dbReference>
<dbReference type="GO" id="GO:0061186">
    <property type="term" value="P:negative regulation of silent mating-type cassette heterochromatin formation"/>
    <property type="evidence" value="ECO:0007669"/>
    <property type="project" value="TreeGrafter"/>
</dbReference>
<dbReference type="CDD" id="cd15550">
    <property type="entry name" value="PHD_MLL5"/>
    <property type="match status" value="1"/>
</dbReference>
<dbReference type="GO" id="GO:0008270">
    <property type="term" value="F:zinc ion binding"/>
    <property type="evidence" value="ECO:0007669"/>
    <property type="project" value="UniProtKB-KW"/>
</dbReference>
<dbReference type="InterPro" id="IPR019787">
    <property type="entry name" value="Znf_PHD-finger"/>
</dbReference>
<feature type="compositionally biased region" description="Low complexity" evidence="4">
    <location>
        <begin position="373"/>
        <end position="388"/>
    </location>
</feature>
<evidence type="ECO:0000259" key="5">
    <source>
        <dbReference type="SMART" id="SM00249"/>
    </source>
</evidence>
<organism evidence="6 7">
    <name type="scientific">Candida oxycetoniae</name>
    <dbReference type="NCBI Taxonomy" id="497107"/>
    <lineage>
        <taxon>Eukaryota</taxon>
        <taxon>Fungi</taxon>
        <taxon>Dikarya</taxon>
        <taxon>Ascomycota</taxon>
        <taxon>Saccharomycotina</taxon>
        <taxon>Pichiomycetes</taxon>
        <taxon>Debaryomycetaceae</taxon>
        <taxon>Candida/Lodderomyces clade</taxon>
        <taxon>Candida</taxon>
    </lineage>
</organism>
<feature type="compositionally biased region" description="Polar residues" evidence="4">
    <location>
        <begin position="389"/>
        <end position="399"/>
    </location>
</feature>
<proteinExistence type="predicted"/>
<feature type="compositionally biased region" description="Low complexity" evidence="4">
    <location>
        <begin position="214"/>
        <end position="229"/>
    </location>
</feature>
<dbReference type="InterPro" id="IPR011011">
    <property type="entry name" value="Znf_FYVE_PHD"/>
</dbReference>
<dbReference type="PANTHER" id="PTHR47793:SF1">
    <property type="entry name" value="HISTONE DEACETYLASE COMPLEX SUBUNIT CTI6"/>
    <property type="match status" value="1"/>
</dbReference>
<feature type="compositionally biased region" description="Basic residues" evidence="4">
    <location>
        <begin position="232"/>
        <end position="242"/>
    </location>
</feature>
<feature type="compositionally biased region" description="Acidic residues" evidence="4">
    <location>
        <begin position="41"/>
        <end position="74"/>
    </location>
</feature>
<dbReference type="Pfam" id="PF00628">
    <property type="entry name" value="PHD"/>
    <property type="match status" value="1"/>
</dbReference>
<dbReference type="EMBL" id="JAHUZD010000138">
    <property type="protein sequence ID" value="KAI3403107.2"/>
    <property type="molecule type" value="Genomic_DNA"/>
</dbReference>
<dbReference type="SUPFAM" id="SSF57903">
    <property type="entry name" value="FYVE/PHD zinc finger"/>
    <property type="match status" value="1"/>
</dbReference>
<keyword evidence="3" id="KW-0862">Zinc</keyword>
<name>A0AAI9SU77_9ASCO</name>